<dbReference type="AlphaFoldDB" id="B0PCC2"/>
<dbReference type="Proteomes" id="UP000003803">
    <property type="component" value="Unassembled WGS sequence"/>
</dbReference>
<reference evidence="1" key="2">
    <citation type="submission" date="2013-09" db="EMBL/GenBank/DDBJ databases">
        <title>Draft genome sequence of Anaerotruncus colihominis(DSM 17241).</title>
        <authorList>
            <person name="Sudarsanam P."/>
            <person name="Ley R."/>
            <person name="Guruge J."/>
            <person name="Turnbaugh P.J."/>
            <person name="Mahowald M."/>
            <person name="Liep D."/>
            <person name="Gordon J."/>
        </authorList>
    </citation>
    <scope>NUCLEOTIDE SEQUENCE</scope>
    <source>
        <strain evidence="1">DSM 17241</strain>
    </source>
</reference>
<sequence>MPNGQFVKRQRNRSHLYSDPVSINRFSNMTYDFNDTLARVICQENAAARRK</sequence>
<name>B0PCC2_9FIRM</name>
<accession>B0PCC2</accession>
<comment type="caution">
    <text evidence="1">The sequence shown here is derived from an EMBL/GenBank/DDBJ whole genome shotgun (WGS) entry which is preliminary data.</text>
</comment>
<keyword evidence="2" id="KW-1185">Reference proteome</keyword>
<reference evidence="1" key="1">
    <citation type="submission" date="2007-11" db="EMBL/GenBank/DDBJ databases">
        <authorList>
            <person name="Fulton L."/>
            <person name="Clifton S."/>
            <person name="Fulton B."/>
            <person name="Xu J."/>
            <person name="Minx P."/>
            <person name="Pepin K.H."/>
            <person name="Johnson M."/>
            <person name="Thiruvilangam P."/>
            <person name="Bhonagiri V."/>
            <person name="Nash W.E."/>
            <person name="Mardis E.R."/>
            <person name="Wilson R.K."/>
        </authorList>
    </citation>
    <scope>NUCLEOTIDE SEQUENCE [LARGE SCALE GENOMIC DNA]</scope>
    <source>
        <strain evidence="1">DSM 17241</strain>
    </source>
</reference>
<proteinExistence type="predicted"/>
<evidence type="ECO:0000313" key="2">
    <source>
        <dbReference type="Proteomes" id="UP000003803"/>
    </source>
</evidence>
<organism evidence="1 2">
    <name type="scientific">Anaerotruncus colihominis DSM 17241</name>
    <dbReference type="NCBI Taxonomy" id="445972"/>
    <lineage>
        <taxon>Bacteria</taxon>
        <taxon>Bacillati</taxon>
        <taxon>Bacillota</taxon>
        <taxon>Clostridia</taxon>
        <taxon>Eubacteriales</taxon>
        <taxon>Oscillospiraceae</taxon>
        <taxon>Anaerotruncus</taxon>
    </lineage>
</organism>
<dbReference type="HOGENOM" id="CLU_3094894_0_0_9"/>
<protein>
    <submittedName>
        <fullName evidence="1">Uncharacterized protein</fullName>
    </submittedName>
</protein>
<gene>
    <name evidence="1" type="ORF">ANACOL_02430</name>
</gene>
<evidence type="ECO:0000313" key="1">
    <source>
        <dbReference type="EMBL" id="EDS10876.1"/>
    </source>
</evidence>
<dbReference type="EMBL" id="ABGD02000019">
    <property type="protein sequence ID" value="EDS10876.1"/>
    <property type="molecule type" value="Genomic_DNA"/>
</dbReference>